<dbReference type="OrthoDB" id="3922633at2759"/>
<evidence type="ECO:0000313" key="2">
    <source>
        <dbReference type="EMBL" id="USP73350.1"/>
    </source>
</evidence>
<gene>
    <name evidence="2" type="ORF">yc1106_00624</name>
</gene>
<feature type="region of interest" description="Disordered" evidence="1">
    <location>
        <begin position="114"/>
        <end position="161"/>
    </location>
</feature>
<feature type="compositionally biased region" description="Low complexity" evidence="1">
    <location>
        <begin position="207"/>
        <end position="221"/>
    </location>
</feature>
<evidence type="ECO:0000313" key="3">
    <source>
        <dbReference type="Proteomes" id="UP001056012"/>
    </source>
</evidence>
<name>A0A9Q8Z0L2_CURCL</name>
<feature type="region of interest" description="Disordered" evidence="1">
    <location>
        <begin position="1"/>
        <end position="46"/>
    </location>
</feature>
<evidence type="ECO:0000256" key="1">
    <source>
        <dbReference type="SAM" id="MobiDB-lite"/>
    </source>
</evidence>
<dbReference type="Proteomes" id="UP001056012">
    <property type="component" value="Chromosome 1"/>
</dbReference>
<accession>A0A9Q8Z0L2</accession>
<proteinExistence type="predicted"/>
<keyword evidence="3" id="KW-1185">Reference proteome</keyword>
<feature type="compositionally biased region" description="Basic and acidic residues" evidence="1">
    <location>
        <begin position="1"/>
        <end position="22"/>
    </location>
</feature>
<protein>
    <submittedName>
        <fullName evidence="2">Uncharacterized protein</fullName>
    </submittedName>
</protein>
<feature type="compositionally biased region" description="Polar residues" evidence="1">
    <location>
        <begin position="224"/>
        <end position="243"/>
    </location>
</feature>
<organism evidence="2 3">
    <name type="scientific">Curvularia clavata</name>
    <dbReference type="NCBI Taxonomy" id="95742"/>
    <lineage>
        <taxon>Eukaryota</taxon>
        <taxon>Fungi</taxon>
        <taxon>Dikarya</taxon>
        <taxon>Ascomycota</taxon>
        <taxon>Pezizomycotina</taxon>
        <taxon>Dothideomycetes</taxon>
        <taxon>Pleosporomycetidae</taxon>
        <taxon>Pleosporales</taxon>
        <taxon>Pleosporineae</taxon>
        <taxon>Pleosporaceae</taxon>
        <taxon>Curvularia</taxon>
    </lineage>
</organism>
<reference evidence="2" key="1">
    <citation type="submission" date="2021-12" db="EMBL/GenBank/DDBJ databases">
        <title>Curvularia clavata genome.</title>
        <authorList>
            <person name="Cao Y."/>
        </authorList>
    </citation>
    <scope>NUCLEOTIDE SEQUENCE</scope>
    <source>
        <strain evidence="2">Yc1106</strain>
    </source>
</reference>
<feature type="region of interest" description="Disordered" evidence="1">
    <location>
        <begin position="364"/>
        <end position="399"/>
    </location>
</feature>
<feature type="compositionally biased region" description="Low complexity" evidence="1">
    <location>
        <begin position="114"/>
        <end position="149"/>
    </location>
</feature>
<dbReference type="AlphaFoldDB" id="A0A9Q8Z0L2"/>
<dbReference type="EMBL" id="CP089274">
    <property type="protein sequence ID" value="USP73350.1"/>
    <property type="molecule type" value="Genomic_DNA"/>
</dbReference>
<feature type="compositionally biased region" description="Polar residues" evidence="1">
    <location>
        <begin position="368"/>
        <end position="395"/>
    </location>
</feature>
<sequence>MDPTSDKEMLSNRDTNDEDGRMSKGSNRPGLSRSSDKPAPLPPISSDFPAIFHRGITSMLRTETELGDLGDIVFGNLSGSSSGQYHTQWHGASSGISATSSMSNLFSRAIKPLPGYSSSSSTSRGPTGSNGPQYGSPPAMSNPPSSSLPGMIENHDRDPNRLQSTTYTVQSLNSAPGNRSHTNLRHAHNLRPHNLHTCLASHRGGPRLSTLNSRSTSSALNDNIGLSSQASQNFEGPTPSTGGYTYAYANTRHPHNSKGQLNKGQGQLYHGPGQPHNLGQMRFRLPHQSLSQSLKDRHGEMEPFPPLDDTAYDDRSASLHASKLQSRRNRSESKYVSHRSETVVLPTNHKQTIAAEQADSKRLAAGPLSSNSTYLRTNSDALSCDTTSSPVSNDGRSTEVLRQPGDMEEMKTKNAGSYPSDHCFPAADSMHEAARGDSTEKMTDKTTSNSNLAAGQSKMDRVSGGPAGFRGECSDAPIEELCGDGTPSERHGNVSECAVNPTKPSPLAKRATSDRAQKPWGEQSSKSCTGIPDVSPSPARPGSGKDREGYPISNPKLLP</sequence>
<feature type="region of interest" description="Disordered" evidence="1">
    <location>
        <begin position="205"/>
        <end position="280"/>
    </location>
</feature>
<dbReference type="VEuPathDB" id="FungiDB:yc1106_00624"/>
<feature type="region of interest" description="Disordered" evidence="1">
    <location>
        <begin position="431"/>
        <end position="559"/>
    </location>
</feature>
<feature type="region of interest" description="Disordered" evidence="1">
    <location>
        <begin position="292"/>
        <end position="341"/>
    </location>
</feature>
<feature type="compositionally biased region" description="Basic and acidic residues" evidence="1">
    <location>
        <begin position="329"/>
        <end position="341"/>
    </location>
</feature>
<feature type="compositionally biased region" description="Basic and acidic residues" evidence="1">
    <location>
        <begin position="431"/>
        <end position="444"/>
    </location>
</feature>
<feature type="compositionally biased region" description="Polar residues" evidence="1">
    <location>
        <begin position="445"/>
        <end position="454"/>
    </location>
</feature>